<reference evidence="17" key="1">
    <citation type="submission" date="2025-08" db="UniProtKB">
        <authorList>
            <consortium name="RefSeq"/>
        </authorList>
    </citation>
    <scope>IDENTIFICATION</scope>
</reference>
<dbReference type="Proteomes" id="UP000515152">
    <property type="component" value="Chromosome 1"/>
</dbReference>
<evidence type="ECO:0000256" key="15">
    <source>
        <dbReference type="SAM" id="MobiDB-lite"/>
    </source>
</evidence>
<gene>
    <name evidence="17" type="primary">LOC105905286</name>
</gene>
<evidence type="ECO:0000313" key="17">
    <source>
        <dbReference type="RefSeq" id="XP_012688744.2"/>
    </source>
</evidence>
<dbReference type="InterPro" id="IPR001806">
    <property type="entry name" value="Small_GTPase"/>
</dbReference>
<feature type="region of interest" description="Disordered" evidence="15">
    <location>
        <begin position="1"/>
        <end position="30"/>
    </location>
</feature>
<evidence type="ECO:0000256" key="4">
    <source>
        <dbReference type="ARBA" id="ARBA00011984"/>
    </source>
</evidence>
<dbReference type="SMART" id="SM00176">
    <property type="entry name" value="RAN"/>
    <property type="match status" value="1"/>
</dbReference>
<dbReference type="GO" id="GO:0046872">
    <property type="term" value="F:metal ion binding"/>
    <property type="evidence" value="ECO:0007669"/>
    <property type="project" value="UniProtKB-KW"/>
</dbReference>
<organism evidence="16 17">
    <name type="scientific">Clupea harengus</name>
    <name type="common">Atlantic herring</name>
    <dbReference type="NCBI Taxonomy" id="7950"/>
    <lineage>
        <taxon>Eukaryota</taxon>
        <taxon>Metazoa</taxon>
        <taxon>Chordata</taxon>
        <taxon>Craniata</taxon>
        <taxon>Vertebrata</taxon>
        <taxon>Euteleostomi</taxon>
        <taxon>Actinopterygii</taxon>
        <taxon>Neopterygii</taxon>
        <taxon>Teleostei</taxon>
        <taxon>Clupei</taxon>
        <taxon>Clupeiformes</taxon>
        <taxon>Clupeoidei</taxon>
        <taxon>Clupeidae</taxon>
        <taxon>Clupea</taxon>
    </lineage>
</organism>
<keyword evidence="7" id="KW-0547">Nucleotide-binding</keyword>
<dbReference type="OrthoDB" id="9989112at2759"/>
<evidence type="ECO:0000256" key="2">
    <source>
        <dbReference type="ARBA" id="ARBA00004635"/>
    </source>
</evidence>
<evidence type="ECO:0000256" key="5">
    <source>
        <dbReference type="ARBA" id="ARBA00022448"/>
    </source>
</evidence>
<dbReference type="GO" id="GO:0016020">
    <property type="term" value="C:membrane"/>
    <property type="evidence" value="ECO:0007669"/>
    <property type="project" value="UniProtKB-SubCell"/>
</dbReference>
<keyword evidence="5" id="KW-0813">Transport</keyword>
<dbReference type="SMART" id="SM00175">
    <property type="entry name" value="RAB"/>
    <property type="match status" value="1"/>
</dbReference>
<evidence type="ECO:0000256" key="10">
    <source>
        <dbReference type="ARBA" id="ARBA00022927"/>
    </source>
</evidence>
<dbReference type="PROSITE" id="PS51419">
    <property type="entry name" value="RAB"/>
    <property type="match status" value="1"/>
</dbReference>
<evidence type="ECO:0000256" key="1">
    <source>
        <dbReference type="ARBA" id="ARBA00001946"/>
    </source>
</evidence>
<protein>
    <recommendedName>
        <fullName evidence="4">small monomeric GTPase</fullName>
        <ecNumber evidence="4">3.6.5.2</ecNumber>
    </recommendedName>
</protein>
<evidence type="ECO:0000256" key="8">
    <source>
        <dbReference type="ARBA" id="ARBA00022801"/>
    </source>
</evidence>
<dbReference type="AlphaFoldDB" id="A0A6P3W5D1"/>
<evidence type="ECO:0000256" key="7">
    <source>
        <dbReference type="ARBA" id="ARBA00022741"/>
    </source>
</evidence>
<keyword evidence="10" id="KW-0653">Protein transport</keyword>
<proteinExistence type="inferred from homology"/>
<dbReference type="EC" id="3.6.5.2" evidence="4"/>
<dbReference type="FunFam" id="3.40.50.300:FF:000459">
    <property type="entry name" value="ras-related protein Rab-37 isoform X1"/>
    <property type="match status" value="1"/>
</dbReference>
<evidence type="ECO:0000256" key="12">
    <source>
        <dbReference type="ARBA" id="ARBA00023288"/>
    </source>
</evidence>
<name>A0A6P3W5D1_CLUHA</name>
<dbReference type="KEGG" id="char:105905286"/>
<dbReference type="CDD" id="cd04112">
    <property type="entry name" value="Rab26"/>
    <property type="match status" value="1"/>
</dbReference>
<dbReference type="GO" id="GO:0003925">
    <property type="term" value="F:G protein activity"/>
    <property type="evidence" value="ECO:0007669"/>
    <property type="project" value="UniProtKB-EC"/>
</dbReference>
<evidence type="ECO:0000313" key="16">
    <source>
        <dbReference type="Proteomes" id="UP000515152"/>
    </source>
</evidence>
<comment type="cofactor">
    <cofactor evidence="1">
        <name>Mg(2+)</name>
        <dbReference type="ChEBI" id="CHEBI:18420"/>
    </cofactor>
</comment>
<dbReference type="SMART" id="SM00174">
    <property type="entry name" value="RHO"/>
    <property type="match status" value="1"/>
</dbReference>
<dbReference type="RefSeq" id="XP_012688744.2">
    <property type="nucleotide sequence ID" value="XM_012833290.3"/>
</dbReference>
<dbReference type="PANTHER" id="PTHR47980">
    <property type="entry name" value="LD44762P"/>
    <property type="match status" value="1"/>
</dbReference>
<dbReference type="GO" id="GO:0015031">
    <property type="term" value="P:protein transport"/>
    <property type="evidence" value="ECO:0007669"/>
    <property type="project" value="UniProtKB-KW"/>
</dbReference>
<keyword evidence="8" id="KW-0378">Hydrolase</keyword>
<keyword evidence="16" id="KW-1185">Reference proteome</keyword>
<evidence type="ECO:0000256" key="9">
    <source>
        <dbReference type="ARBA" id="ARBA00022842"/>
    </source>
</evidence>
<dbReference type="InterPro" id="IPR027417">
    <property type="entry name" value="P-loop_NTPase"/>
</dbReference>
<dbReference type="SUPFAM" id="SSF52540">
    <property type="entry name" value="P-loop containing nucleoside triphosphate hydrolases"/>
    <property type="match status" value="1"/>
</dbReference>
<dbReference type="Gene3D" id="3.40.50.300">
    <property type="entry name" value="P-loop containing nucleotide triphosphate hydrolases"/>
    <property type="match status" value="1"/>
</dbReference>
<dbReference type="PROSITE" id="PS51421">
    <property type="entry name" value="RAS"/>
    <property type="match status" value="1"/>
</dbReference>
<dbReference type="NCBIfam" id="TIGR00231">
    <property type="entry name" value="small_GTP"/>
    <property type="match status" value="1"/>
</dbReference>
<evidence type="ECO:0000256" key="6">
    <source>
        <dbReference type="ARBA" id="ARBA00022723"/>
    </source>
</evidence>
<dbReference type="Pfam" id="PF00071">
    <property type="entry name" value="Ras"/>
    <property type="match status" value="1"/>
</dbReference>
<feature type="compositionally biased region" description="Low complexity" evidence="15">
    <location>
        <begin position="11"/>
        <end position="23"/>
    </location>
</feature>
<keyword evidence="13" id="KW-0636">Prenylation</keyword>
<dbReference type="PRINTS" id="PR00449">
    <property type="entry name" value="RASTRNSFRMNG"/>
</dbReference>
<evidence type="ECO:0000256" key="14">
    <source>
        <dbReference type="ARBA" id="ARBA00047660"/>
    </source>
</evidence>
<comment type="similarity">
    <text evidence="3">Belongs to the small GTPase superfamily. Rab family.</text>
</comment>
<dbReference type="InterPro" id="IPR005225">
    <property type="entry name" value="Small_GTP-bd"/>
</dbReference>
<keyword evidence="11" id="KW-0342">GTP-binding</keyword>
<comment type="subcellular location">
    <subcellularLocation>
        <location evidence="2">Membrane</location>
        <topology evidence="2">Lipid-anchor</topology>
    </subcellularLocation>
</comment>
<keyword evidence="9" id="KW-0460">Magnesium</keyword>
<evidence type="ECO:0000256" key="3">
    <source>
        <dbReference type="ARBA" id="ARBA00006270"/>
    </source>
</evidence>
<dbReference type="SMART" id="SM00177">
    <property type="entry name" value="ARF"/>
    <property type="match status" value="1"/>
</dbReference>
<dbReference type="SMART" id="SM00173">
    <property type="entry name" value="RAS"/>
    <property type="match status" value="1"/>
</dbReference>
<dbReference type="GO" id="GO:0005525">
    <property type="term" value="F:GTP binding"/>
    <property type="evidence" value="ECO:0007669"/>
    <property type="project" value="UniProtKB-KW"/>
</dbReference>
<keyword evidence="6" id="KW-0479">Metal-binding</keyword>
<evidence type="ECO:0000256" key="13">
    <source>
        <dbReference type="ARBA" id="ARBA00023289"/>
    </source>
</evidence>
<dbReference type="PROSITE" id="PS51420">
    <property type="entry name" value="RHO"/>
    <property type="match status" value="1"/>
</dbReference>
<keyword evidence="12" id="KW-0449">Lipoprotein</keyword>
<evidence type="ECO:0000256" key="11">
    <source>
        <dbReference type="ARBA" id="ARBA00023134"/>
    </source>
</evidence>
<comment type="catalytic activity">
    <reaction evidence="14">
        <text>GTP + H2O = GDP + phosphate + H(+)</text>
        <dbReference type="Rhea" id="RHEA:19669"/>
        <dbReference type="ChEBI" id="CHEBI:15377"/>
        <dbReference type="ChEBI" id="CHEBI:15378"/>
        <dbReference type="ChEBI" id="CHEBI:37565"/>
        <dbReference type="ChEBI" id="CHEBI:43474"/>
        <dbReference type="ChEBI" id="CHEBI:58189"/>
        <dbReference type="EC" id="3.6.5.2"/>
    </reaction>
    <physiologicalReaction direction="left-to-right" evidence="14">
        <dbReference type="Rhea" id="RHEA:19670"/>
    </physiologicalReaction>
</comment>
<accession>A0A6P3W5D1</accession>
<dbReference type="InterPro" id="IPR050305">
    <property type="entry name" value="Small_GTPase_Rab"/>
</dbReference>
<sequence>MSRKKGLKNKSGTASPSTGTPSGKEGGRIGKALVPGVQASGVVHPSRPALSNSSEFYDIAFKVMLVGDSGVGKTCLLVRFKDGAFLAGSFISTVGIDFRNKVLDIDGVKVKLQIWDTAGQERFRSVTHAYYRDAHALLLLYDVTNKASFNNIQAWLTEIHEYAQKDVVVMLLGNKADSTQERVVKREDGEKLAKEFGVPFMETSARSGLNVELSFTAIAKELKHRSMKGPDEPKFQLQAYVNQEMRTAGCCRT</sequence>
<dbReference type="GeneID" id="105905286"/>